<evidence type="ECO:0000256" key="5">
    <source>
        <dbReference type="ARBA" id="ARBA00051793"/>
    </source>
</evidence>
<evidence type="ECO:0000256" key="4">
    <source>
        <dbReference type="ARBA" id="ARBA00022737"/>
    </source>
</evidence>
<proteinExistence type="predicted"/>
<dbReference type="EMBL" id="JAICBX010000001">
    <property type="protein sequence ID" value="MBW8636706.1"/>
    <property type="molecule type" value="Genomic_DNA"/>
</dbReference>
<evidence type="ECO:0000256" key="9">
    <source>
        <dbReference type="SAM" id="MobiDB-lite"/>
    </source>
</evidence>
<sequence>MSVKSPFVVSADWLESRLPEPDLKIVDASWYLPIHNRNQREEYEAAHIPGAVFFDQDAIVEPGSALPHTLPSPSVFAAHASRLGLSNDDTIVVYDGPGIFTAPRVWWMLRVMGAKKVHVLDGGLDNWKKDGRPVTNDMTVVTPTEFIADLDDSRLAPFSMIQSIVSEGGAQIADARSPGRFSGAEPEPREGMRSGHMPGAFNIPVMTLSNNGYLKDIEALKSVFDEAGMDLEKPVVTSCGSGVTAAAIILALESLGHQDNRLYDGSWSEWGSRDDTPVDTGNGR</sequence>
<dbReference type="SUPFAM" id="SSF52821">
    <property type="entry name" value="Rhodanese/Cell cycle control phosphatase"/>
    <property type="match status" value="2"/>
</dbReference>
<dbReference type="InterPro" id="IPR036873">
    <property type="entry name" value="Rhodanese-like_dom_sf"/>
</dbReference>
<organism evidence="11 12">
    <name type="scientific">Flavimaribacter sediminis</name>
    <dbReference type="NCBI Taxonomy" id="2865987"/>
    <lineage>
        <taxon>Bacteria</taxon>
        <taxon>Pseudomonadati</taxon>
        <taxon>Pseudomonadota</taxon>
        <taxon>Alphaproteobacteria</taxon>
        <taxon>Hyphomicrobiales</taxon>
        <taxon>Rhizobiaceae</taxon>
        <taxon>Flavimaribacter</taxon>
    </lineage>
</organism>
<feature type="region of interest" description="Disordered" evidence="9">
    <location>
        <begin position="174"/>
        <end position="193"/>
    </location>
</feature>
<comment type="subcellular location">
    <subcellularLocation>
        <location evidence="1">Cytoplasm</location>
    </subcellularLocation>
</comment>
<name>A0AAE2ZKK7_9HYPH</name>
<dbReference type="GO" id="GO:0004792">
    <property type="term" value="F:thiosulfate-cyanide sulfurtransferase activity"/>
    <property type="evidence" value="ECO:0007669"/>
    <property type="project" value="InterPro"/>
</dbReference>
<evidence type="ECO:0000256" key="7">
    <source>
        <dbReference type="ARBA" id="ARBA00070833"/>
    </source>
</evidence>
<dbReference type="InterPro" id="IPR045078">
    <property type="entry name" value="TST/MPST-like"/>
</dbReference>
<accession>A0AAE2ZKK7</accession>
<evidence type="ECO:0000313" key="11">
    <source>
        <dbReference type="EMBL" id="MBW8636706.1"/>
    </source>
</evidence>
<dbReference type="CDD" id="cd01448">
    <property type="entry name" value="TST_Repeat_1"/>
    <property type="match status" value="1"/>
</dbReference>
<keyword evidence="4" id="KW-0677">Repeat</keyword>
<dbReference type="PROSITE" id="PS50206">
    <property type="entry name" value="RHODANESE_3"/>
    <property type="match status" value="2"/>
</dbReference>
<dbReference type="RefSeq" id="WP_220227366.1">
    <property type="nucleotide sequence ID" value="NZ_JAICBX010000001.1"/>
</dbReference>
<keyword evidence="3 11" id="KW-0808">Transferase</keyword>
<evidence type="ECO:0000313" key="12">
    <source>
        <dbReference type="Proteomes" id="UP001196509"/>
    </source>
</evidence>
<evidence type="ECO:0000256" key="3">
    <source>
        <dbReference type="ARBA" id="ARBA00022679"/>
    </source>
</evidence>
<dbReference type="PANTHER" id="PTHR11364:SF27">
    <property type="entry name" value="SULFURTRANSFERASE"/>
    <property type="match status" value="1"/>
</dbReference>
<dbReference type="NCBIfam" id="NF008557">
    <property type="entry name" value="PRK11493.1"/>
    <property type="match status" value="1"/>
</dbReference>
<dbReference type="PROSITE" id="PS00380">
    <property type="entry name" value="RHODANESE_1"/>
    <property type="match status" value="1"/>
</dbReference>
<evidence type="ECO:0000256" key="6">
    <source>
        <dbReference type="ARBA" id="ARBA00066832"/>
    </source>
</evidence>
<dbReference type="GO" id="GO:0005737">
    <property type="term" value="C:cytoplasm"/>
    <property type="evidence" value="ECO:0007669"/>
    <property type="project" value="UniProtKB-SubCell"/>
</dbReference>
<protein>
    <recommendedName>
        <fullName evidence="7">3-mercaptopyruvate sulfurtransferase</fullName>
        <ecNumber evidence="6">2.8.1.2</ecNumber>
    </recommendedName>
    <alternativeName>
        <fullName evidence="8">Rhodanese-like protein</fullName>
    </alternativeName>
</protein>
<keyword evidence="12" id="KW-1185">Reference proteome</keyword>
<dbReference type="CDD" id="cd01449">
    <property type="entry name" value="TST_Repeat_2"/>
    <property type="match status" value="1"/>
</dbReference>
<evidence type="ECO:0000256" key="8">
    <source>
        <dbReference type="ARBA" id="ARBA00078354"/>
    </source>
</evidence>
<dbReference type="InterPro" id="IPR001307">
    <property type="entry name" value="Thiosulphate_STrfase_CS"/>
</dbReference>
<dbReference type="PANTHER" id="PTHR11364">
    <property type="entry name" value="THIOSULFATE SULFERTANSFERASE"/>
    <property type="match status" value="1"/>
</dbReference>
<dbReference type="EC" id="2.8.1.2" evidence="6"/>
<dbReference type="FunFam" id="3.40.250.10:FF:000015">
    <property type="entry name" value="Sulfurtransferase"/>
    <property type="match status" value="1"/>
</dbReference>
<dbReference type="InterPro" id="IPR001763">
    <property type="entry name" value="Rhodanese-like_dom"/>
</dbReference>
<dbReference type="GO" id="GO:0016784">
    <property type="term" value="F:3-mercaptopyruvate sulfurtransferase activity"/>
    <property type="evidence" value="ECO:0007669"/>
    <property type="project" value="UniProtKB-EC"/>
</dbReference>
<feature type="domain" description="Rhodanese" evidence="10">
    <location>
        <begin position="19"/>
        <end position="136"/>
    </location>
</feature>
<dbReference type="SMART" id="SM00450">
    <property type="entry name" value="RHOD"/>
    <property type="match status" value="2"/>
</dbReference>
<keyword evidence="2" id="KW-0963">Cytoplasm</keyword>
<evidence type="ECO:0000256" key="1">
    <source>
        <dbReference type="ARBA" id="ARBA00004496"/>
    </source>
</evidence>
<dbReference type="Gene3D" id="3.40.250.10">
    <property type="entry name" value="Rhodanese-like domain"/>
    <property type="match status" value="2"/>
</dbReference>
<reference evidence="11" key="1">
    <citation type="submission" date="2021-08" db="EMBL/GenBank/DDBJ databases">
        <title>Hoeflea bacterium WL0058 sp. nov., isolated from the sediment.</title>
        <authorList>
            <person name="Wang L."/>
            <person name="Zhang D."/>
        </authorList>
    </citation>
    <scope>NUCLEOTIDE SEQUENCE</scope>
    <source>
        <strain evidence="11">WL0058</strain>
    </source>
</reference>
<feature type="region of interest" description="Disordered" evidence="9">
    <location>
        <begin position="265"/>
        <end position="284"/>
    </location>
</feature>
<evidence type="ECO:0000259" key="10">
    <source>
        <dbReference type="PROSITE" id="PS50206"/>
    </source>
</evidence>
<dbReference type="Proteomes" id="UP001196509">
    <property type="component" value="Unassembled WGS sequence"/>
</dbReference>
<dbReference type="AlphaFoldDB" id="A0AAE2ZKK7"/>
<dbReference type="FunFam" id="3.40.250.10:FF:000001">
    <property type="entry name" value="Sulfurtransferase"/>
    <property type="match status" value="1"/>
</dbReference>
<comment type="caution">
    <text evidence="11">The sequence shown here is derived from an EMBL/GenBank/DDBJ whole genome shotgun (WGS) entry which is preliminary data.</text>
</comment>
<comment type="catalytic activity">
    <reaction evidence="5">
        <text>2-oxo-3-sulfanylpropanoate + [thioredoxin]-dithiol = [thioredoxin]-disulfide + hydrogen sulfide + pyruvate + H(+)</text>
        <dbReference type="Rhea" id="RHEA:21740"/>
        <dbReference type="Rhea" id="RHEA-COMP:10698"/>
        <dbReference type="Rhea" id="RHEA-COMP:10700"/>
        <dbReference type="ChEBI" id="CHEBI:15361"/>
        <dbReference type="ChEBI" id="CHEBI:15378"/>
        <dbReference type="ChEBI" id="CHEBI:29919"/>
        <dbReference type="ChEBI" id="CHEBI:29950"/>
        <dbReference type="ChEBI" id="CHEBI:50058"/>
        <dbReference type="ChEBI" id="CHEBI:57678"/>
        <dbReference type="EC" id="2.8.1.2"/>
    </reaction>
    <physiologicalReaction direction="left-to-right" evidence="5">
        <dbReference type="Rhea" id="RHEA:21741"/>
    </physiologicalReaction>
</comment>
<evidence type="ECO:0000256" key="2">
    <source>
        <dbReference type="ARBA" id="ARBA00022490"/>
    </source>
</evidence>
<dbReference type="Pfam" id="PF00581">
    <property type="entry name" value="Rhodanese"/>
    <property type="match status" value="2"/>
</dbReference>
<gene>
    <name evidence="11" type="primary">sseA</name>
    <name evidence="11" type="ORF">K1W69_05845</name>
</gene>
<feature type="domain" description="Rhodanese" evidence="10">
    <location>
        <begin position="166"/>
        <end position="279"/>
    </location>
</feature>